<reference evidence="9 10" key="1">
    <citation type="submission" date="2024-02" db="EMBL/GenBank/DDBJ databases">
        <title>De novo assembly and annotation of 12 fungi associated with fruit tree decline syndrome in Ontario, Canada.</title>
        <authorList>
            <person name="Sulman M."/>
            <person name="Ellouze W."/>
            <person name="Ilyukhin E."/>
        </authorList>
    </citation>
    <scope>NUCLEOTIDE SEQUENCE [LARGE SCALE GENOMIC DNA]</scope>
    <source>
        <strain evidence="9 10">M1-105</strain>
    </source>
</reference>
<keyword evidence="10" id="KW-1185">Reference proteome</keyword>
<feature type="compositionally biased region" description="Polar residues" evidence="5">
    <location>
        <begin position="121"/>
        <end position="130"/>
    </location>
</feature>
<feature type="domain" description="Myb-like" evidence="6">
    <location>
        <begin position="419"/>
        <end position="465"/>
    </location>
</feature>
<dbReference type="Gene3D" id="1.10.10.60">
    <property type="entry name" value="Homeodomain-like"/>
    <property type="match status" value="1"/>
</dbReference>
<evidence type="ECO:0000256" key="3">
    <source>
        <dbReference type="ARBA" id="ARBA00023163"/>
    </source>
</evidence>
<evidence type="ECO:0000256" key="5">
    <source>
        <dbReference type="SAM" id="MobiDB-lite"/>
    </source>
</evidence>
<dbReference type="PROSITE" id="PS51293">
    <property type="entry name" value="SANT"/>
    <property type="match status" value="1"/>
</dbReference>
<dbReference type="Pfam" id="PF00249">
    <property type="entry name" value="Myb_DNA-binding"/>
    <property type="match status" value="1"/>
</dbReference>
<dbReference type="InterPro" id="IPR009057">
    <property type="entry name" value="Homeodomain-like_sf"/>
</dbReference>
<feature type="region of interest" description="Disordered" evidence="5">
    <location>
        <begin position="1"/>
        <end position="130"/>
    </location>
</feature>
<dbReference type="EMBL" id="JAJVDC020000059">
    <property type="protein sequence ID" value="KAL1628675.1"/>
    <property type="molecule type" value="Genomic_DNA"/>
</dbReference>
<sequence length="739" mass="80175">MADELPGADNSVAPAQDVDAPSAADEGTADAPATDSQNDQHTDADTAMADDAQDSTQKEDATPAAVSDNPLDAPEGPRPENEDADAAEDEEMGGMDDTKKDGGSPEKDAGDNADAATADDQPTQTKSALENQARSHLIAQTHAIILPSYSTWFDMHSIHNIERKALPEFFNSRNRSKTPAVYKDYRDFMVNTYRLNPAEYLTVTACRRNLAGDVCAIMRVHAFLEQWGLINYQVDPDTRPSNIGPPFTGHFKITADTPRGLQPHQPAPKSAITTGKPLTATDRLASQAPSSKEDLNLEIRRNAYESNGKEVTPADSKDKPANGDASATNGTQLADSKSLVDALKEPGRQVNCFSCGIDCTRVHYHNTKSAPHSASGKTAAMLKYDLCPNCFLEGRFPSSSTASDYTKIENDKYSGIPDRNASWTDGETLRLLEALEMFDEDWNQVAEYVGNRTREECVLKFLQLEIEDQYLEEQENNTKTDLTGGSLSYLSNGRLPFTQADNAVLSVMGFLAGLADPAVTAAAAGKSVDEMKRALREKLEKGDGESDKGKEKEASAAPATTDAEVKNEDTMDVDASSPQVTGTAVATTQSDSKSSNPYATVPLALSAARAAALASHEERNISRLVSSAVNVELQKMQLKLQQFSELEQVLSAERRDLERRRQQLFLDRLAFQKRMRSVEEAFKRASIAGPQDGMKILQEAVHGANAFGEKLGVQKVGSDDEGDVTPLKEGDEGFKSHEI</sequence>
<feature type="compositionally biased region" description="Basic and acidic residues" evidence="5">
    <location>
        <begin position="726"/>
        <end position="739"/>
    </location>
</feature>
<evidence type="ECO:0000313" key="9">
    <source>
        <dbReference type="EMBL" id="KAL1628675.1"/>
    </source>
</evidence>
<evidence type="ECO:0000259" key="6">
    <source>
        <dbReference type="PROSITE" id="PS50090"/>
    </source>
</evidence>
<dbReference type="Pfam" id="PF04433">
    <property type="entry name" value="SWIRM"/>
    <property type="match status" value="1"/>
</dbReference>
<feature type="compositionally biased region" description="Polar residues" evidence="5">
    <location>
        <begin position="576"/>
        <end position="597"/>
    </location>
</feature>
<dbReference type="PANTHER" id="PTHR12802">
    <property type="entry name" value="SWI/SNF COMPLEX-RELATED"/>
    <property type="match status" value="1"/>
</dbReference>
<proteinExistence type="predicted"/>
<comment type="caution">
    <text evidence="9">The sequence shown here is derived from an EMBL/GenBank/DDBJ whole genome shotgun (WGS) entry which is preliminary data.</text>
</comment>
<feature type="compositionally biased region" description="Basic and acidic residues" evidence="5">
    <location>
        <begin position="96"/>
        <end position="110"/>
    </location>
</feature>
<feature type="region of interest" description="Disordered" evidence="5">
    <location>
        <begin position="713"/>
        <end position="739"/>
    </location>
</feature>
<dbReference type="SMART" id="SM00717">
    <property type="entry name" value="SANT"/>
    <property type="match status" value="1"/>
</dbReference>
<dbReference type="InterPro" id="IPR007526">
    <property type="entry name" value="SWIRM"/>
</dbReference>
<dbReference type="CDD" id="cd00167">
    <property type="entry name" value="SANT"/>
    <property type="match status" value="1"/>
</dbReference>
<feature type="domain" description="SANT" evidence="8">
    <location>
        <begin position="418"/>
        <end position="469"/>
    </location>
</feature>
<dbReference type="SUPFAM" id="SSF46689">
    <property type="entry name" value="Homeodomain-like"/>
    <property type="match status" value="2"/>
</dbReference>
<dbReference type="InterPro" id="IPR017884">
    <property type="entry name" value="SANT_dom"/>
</dbReference>
<evidence type="ECO:0000256" key="4">
    <source>
        <dbReference type="ARBA" id="ARBA00023242"/>
    </source>
</evidence>
<feature type="compositionally biased region" description="Basic and acidic residues" evidence="5">
    <location>
        <begin position="538"/>
        <end position="554"/>
    </location>
</feature>
<dbReference type="CDD" id="cd02336">
    <property type="entry name" value="ZZ_RSC8"/>
    <property type="match status" value="1"/>
</dbReference>
<name>A0ABR3SST6_9PEZI</name>
<keyword evidence="2" id="KW-0238">DNA-binding</keyword>
<protein>
    <submittedName>
        <fullName evidence="9">SWI/SNF and RSC complex subunit Ssr2</fullName>
    </submittedName>
</protein>
<dbReference type="Pfam" id="PF16495">
    <property type="entry name" value="SWIRM-assoc_1"/>
    <property type="match status" value="1"/>
</dbReference>
<keyword evidence="1" id="KW-0805">Transcription regulation</keyword>
<dbReference type="InterPro" id="IPR036388">
    <property type="entry name" value="WH-like_DNA-bd_sf"/>
</dbReference>
<evidence type="ECO:0000256" key="1">
    <source>
        <dbReference type="ARBA" id="ARBA00023015"/>
    </source>
</evidence>
<dbReference type="Proteomes" id="UP001521116">
    <property type="component" value="Unassembled WGS sequence"/>
</dbReference>
<evidence type="ECO:0000313" key="10">
    <source>
        <dbReference type="Proteomes" id="UP001521116"/>
    </source>
</evidence>
<feature type="compositionally biased region" description="Acidic residues" evidence="5">
    <location>
        <begin position="82"/>
        <end position="94"/>
    </location>
</feature>
<dbReference type="PROSITE" id="PS50934">
    <property type="entry name" value="SWIRM"/>
    <property type="match status" value="1"/>
</dbReference>
<feature type="compositionally biased region" description="Basic and acidic residues" evidence="5">
    <location>
        <begin position="291"/>
        <end position="303"/>
    </location>
</feature>
<dbReference type="PROSITE" id="PS50090">
    <property type="entry name" value="MYB_LIKE"/>
    <property type="match status" value="1"/>
</dbReference>
<accession>A0ABR3SST6</accession>
<evidence type="ECO:0000259" key="7">
    <source>
        <dbReference type="PROSITE" id="PS50934"/>
    </source>
</evidence>
<keyword evidence="4" id="KW-0539">Nucleus</keyword>
<dbReference type="PANTHER" id="PTHR12802:SF41">
    <property type="entry name" value="BRAHMA ASSOCIATED PROTEIN 155 KDA"/>
    <property type="match status" value="1"/>
</dbReference>
<dbReference type="InterPro" id="IPR032451">
    <property type="entry name" value="SMARCC_C"/>
</dbReference>
<dbReference type="InterPro" id="IPR041984">
    <property type="entry name" value="Rsc8/Ssr1/Ssr2_ZZ"/>
</dbReference>
<evidence type="ECO:0000259" key="8">
    <source>
        <dbReference type="PROSITE" id="PS51293"/>
    </source>
</evidence>
<keyword evidence="3" id="KW-0804">Transcription</keyword>
<feature type="domain" description="SWIRM" evidence="7">
    <location>
        <begin position="144"/>
        <end position="241"/>
    </location>
</feature>
<dbReference type="InterPro" id="IPR001005">
    <property type="entry name" value="SANT/Myb"/>
</dbReference>
<evidence type="ECO:0000256" key="2">
    <source>
        <dbReference type="ARBA" id="ARBA00023125"/>
    </source>
</evidence>
<feature type="region of interest" description="Disordered" evidence="5">
    <location>
        <begin position="257"/>
        <end position="332"/>
    </location>
</feature>
<feature type="region of interest" description="Disordered" evidence="5">
    <location>
        <begin position="538"/>
        <end position="597"/>
    </location>
</feature>
<gene>
    <name evidence="9" type="primary">ssr2</name>
    <name evidence="9" type="ORF">SLS56_005667</name>
</gene>
<dbReference type="Gene3D" id="1.10.10.10">
    <property type="entry name" value="Winged helix-like DNA-binding domain superfamily/Winged helix DNA-binding domain"/>
    <property type="match status" value="1"/>
</dbReference>
<organism evidence="9 10">
    <name type="scientific">Neofusicoccum ribis</name>
    <dbReference type="NCBI Taxonomy" id="45134"/>
    <lineage>
        <taxon>Eukaryota</taxon>
        <taxon>Fungi</taxon>
        <taxon>Dikarya</taxon>
        <taxon>Ascomycota</taxon>
        <taxon>Pezizomycotina</taxon>
        <taxon>Dothideomycetes</taxon>
        <taxon>Dothideomycetes incertae sedis</taxon>
        <taxon>Botryosphaeriales</taxon>
        <taxon>Botryosphaeriaceae</taxon>
        <taxon>Neofusicoccum</taxon>
    </lineage>
</organism>